<keyword evidence="3" id="KW-0804">Transcription</keyword>
<reference evidence="5 6" key="1">
    <citation type="submission" date="2017-03" db="EMBL/GenBank/DDBJ databases">
        <authorList>
            <person name="Afonso C.L."/>
            <person name="Miller P.J."/>
            <person name="Scott M.A."/>
            <person name="Spackman E."/>
            <person name="Goraichik I."/>
            <person name="Dimitrov K.M."/>
            <person name="Suarez D.L."/>
            <person name="Swayne D.E."/>
        </authorList>
    </citation>
    <scope>NUCLEOTIDE SEQUENCE [LARGE SCALE GENOMIC DNA]</scope>
    <source>
        <strain evidence="5">PRJEB14757</strain>
    </source>
</reference>
<proteinExistence type="predicted"/>
<dbReference type="STRING" id="1246637.MTBBW1_1890007"/>
<dbReference type="AlphaFoldDB" id="A0A1W1HAZ2"/>
<dbReference type="Gene3D" id="1.20.120.530">
    <property type="entry name" value="GntR ligand-binding domain-like"/>
    <property type="match status" value="1"/>
</dbReference>
<dbReference type="SUPFAM" id="SSF46785">
    <property type="entry name" value="Winged helix' DNA-binding domain"/>
    <property type="match status" value="1"/>
</dbReference>
<dbReference type="Pfam" id="PF00392">
    <property type="entry name" value="GntR"/>
    <property type="match status" value="1"/>
</dbReference>
<keyword evidence="6" id="KW-1185">Reference proteome</keyword>
<protein>
    <recommendedName>
        <fullName evidence="4">HTH gntR-type domain-containing protein</fullName>
    </recommendedName>
</protein>
<evidence type="ECO:0000313" key="5">
    <source>
        <dbReference type="EMBL" id="SLM29609.1"/>
    </source>
</evidence>
<dbReference type="PROSITE" id="PS50949">
    <property type="entry name" value="HTH_GNTR"/>
    <property type="match status" value="1"/>
</dbReference>
<evidence type="ECO:0000256" key="2">
    <source>
        <dbReference type="ARBA" id="ARBA00023125"/>
    </source>
</evidence>
<dbReference type="SUPFAM" id="SSF48008">
    <property type="entry name" value="GntR ligand-binding domain-like"/>
    <property type="match status" value="1"/>
</dbReference>
<dbReference type="GO" id="GO:0003700">
    <property type="term" value="F:DNA-binding transcription factor activity"/>
    <property type="evidence" value="ECO:0007669"/>
    <property type="project" value="InterPro"/>
</dbReference>
<dbReference type="PANTHER" id="PTHR43537">
    <property type="entry name" value="TRANSCRIPTIONAL REGULATOR, GNTR FAMILY"/>
    <property type="match status" value="1"/>
</dbReference>
<dbReference type="GO" id="GO:0003677">
    <property type="term" value="F:DNA binding"/>
    <property type="evidence" value="ECO:0007669"/>
    <property type="project" value="UniProtKB-KW"/>
</dbReference>
<dbReference type="PANTHER" id="PTHR43537:SF24">
    <property type="entry name" value="GLUCONATE OPERON TRANSCRIPTIONAL REPRESSOR"/>
    <property type="match status" value="1"/>
</dbReference>
<evidence type="ECO:0000256" key="1">
    <source>
        <dbReference type="ARBA" id="ARBA00023015"/>
    </source>
</evidence>
<sequence length="221" mass="25626">MKKKKLPTEIYLLLRSRILGFKLLPGVKISDKAIAEELGVSRTPVREALIRLVSHGLVTSLHNRGFTVREFSIKDVKDIYTLREALEVLAVRLAIENIDERKIEKIQKHLTAYPRLIASRNRQHFNQTDEEFHMMIARFSDNKPLEKQLNSLHDQLAVLRRHAHLLSEHIRDAYEEETYIQHNAIFECMADRNESAAVDAVSKHVRESMKDVINVLTKNSK</sequence>
<dbReference type="Proteomes" id="UP000191931">
    <property type="component" value="Unassembled WGS sequence"/>
</dbReference>
<dbReference type="InterPro" id="IPR000524">
    <property type="entry name" value="Tscrpt_reg_HTH_GntR"/>
</dbReference>
<dbReference type="RefSeq" id="WP_186441568.1">
    <property type="nucleotide sequence ID" value="NZ_LT828554.1"/>
</dbReference>
<dbReference type="Pfam" id="PF07729">
    <property type="entry name" value="FCD"/>
    <property type="match status" value="1"/>
</dbReference>
<organism evidence="5 6">
    <name type="scientific">Desulfamplus magnetovallimortis</name>
    <dbReference type="NCBI Taxonomy" id="1246637"/>
    <lineage>
        <taxon>Bacteria</taxon>
        <taxon>Pseudomonadati</taxon>
        <taxon>Thermodesulfobacteriota</taxon>
        <taxon>Desulfobacteria</taxon>
        <taxon>Desulfobacterales</taxon>
        <taxon>Desulfobacteraceae</taxon>
        <taxon>Desulfamplus</taxon>
    </lineage>
</organism>
<dbReference type="PRINTS" id="PR00035">
    <property type="entry name" value="HTHGNTR"/>
</dbReference>
<name>A0A1W1HAZ2_9BACT</name>
<dbReference type="CDD" id="cd07377">
    <property type="entry name" value="WHTH_GntR"/>
    <property type="match status" value="1"/>
</dbReference>
<evidence type="ECO:0000259" key="4">
    <source>
        <dbReference type="PROSITE" id="PS50949"/>
    </source>
</evidence>
<dbReference type="SMART" id="SM00895">
    <property type="entry name" value="FCD"/>
    <property type="match status" value="1"/>
</dbReference>
<dbReference type="InterPro" id="IPR036390">
    <property type="entry name" value="WH_DNA-bd_sf"/>
</dbReference>
<accession>A0A1W1HAZ2</accession>
<gene>
    <name evidence="5" type="ORF">MTBBW1_1890007</name>
</gene>
<feature type="domain" description="HTH gntR-type" evidence="4">
    <location>
        <begin position="4"/>
        <end position="71"/>
    </location>
</feature>
<keyword evidence="1" id="KW-0805">Transcription regulation</keyword>
<dbReference type="InterPro" id="IPR011711">
    <property type="entry name" value="GntR_C"/>
</dbReference>
<dbReference type="Gene3D" id="1.10.10.10">
    <property type="entry name" value="Winged helix-like DNA-binding domain superfamily/Winged helix DNA-binding domain"/>
    <property type="match status" value="1"/>
</dbReference>
<dbReference type="InterPro" id="IPR036388">
    <property type="entry name" value="WH-like_DNA-bd_sf"/>
</dbReference>
<dbReference type="SMART" id="SM00345">
    <property type="entry name" value="HTH_GNTR"/>
    <property type="match status" value="1"/>
</dbReference>
<dbReference type="InterPro" id="IPR008920">
    <property type="entry name" value="TF_FadR/GntR_C"/>
</dbReference>
<evidence type="ECO:0000256" key="3">
    <source>
        <dbReference type="ARBA" id="ARBA00023163"/>
    </source>
</evidence>
<keyword evidence="2" id="KW-0238">DNA-binding</keyword>
<evidence type="ECO:0000313" key="6">
    <source>
        <dbReference type="Proteomes" id="UP000191931"/>
    </source>
</evidence>
<dbReference type="EMBL" id="FWEV01000100">
    <property type="protein sequence ID" value="SLM29609.1"/>
    <property type="molecule type" value="Genomic_DNA"/>
</dbReference>